<dbReference type="Proteomes" id="UP000279594">
    <property type="component" value="Chromosome"/>
</dbReference>
<reference evidence="4 5" key="1">
    <citation type="submission" date="2018-10" db="EMBL/GenBank/DDBJ databases">
        <title>Effects of UV and annual dynamics of microbial communities in freshwater RAS systems.</title>
        <authorList>
            <person name="Bekkelund A.K."/>
            <person name="Hansen B.R."/>
            <person name="Stokken H."/>
            <person name="Eriksen B.F."/>
            <person name="Kashulin N.A."/>
        </authorList>
    </citation>
    <scope>NUCLEOTIDE SEQUENCE [LARGE SCALE GENOMIC DNA]</scope>
    <source>
        <strain evidence="4 5">BHSEK</strain>
    </source>
</reference>
<dbReference type="Pfam" id="PF13400">
    <property type="entry name" value="Tad"/>
    <property type="match status" value="1"/>
</dbReference>
<sequence length="471" mass="50464">MTPLQAVRLPPFAQRRQQGQALIYGIVVLMGGLAALLFVFNTGQLTAEKTKLVNTADAVAYSAAVMQARALNFDAYTNRALMANEVMIAQAVSIAAWSAHVVKHTENVTPLNCRSYYSVPAALLLIDYIPVCYLLSLPTARNTAQAVDQVAQQAAQASVLASEAAKAVLQGAQANMAATILPARKTLMQQVADANYAGDGSVHVDSMPITDTFTQFEGSSFIRAYAGAERGRFKQAALAAAQRDAFVRQRSWTSANHLPCLLGNKAEFRRRGGTELVDFDEWKAMDTASLHHWSWHTHGLFRLPTCDDDEMPLGYGTQAAAHGTPDDSGAAYGQSRPGNPRASALASSSDWHYSGLPTFYDIAVPALAYASTDPQPRLTFAIRLTRAKDQLRTSDGSSGIKPGGRLALIDGKPAHAVLAAVSSAQVYFERPSGRDDGMTELASLFNPYWQVRLVPTSAADLAAATAMGGAR</sequence>
<accession>A0A3G2EBE8</accession>
<keyword evidence="5" id="KW-1185">Reference proteome</keyword>
<evidence type="ECO:0000256" key="1">
    <source>
        <dbReference type="SAM" id="MobiDB-lite"/>
    </source>
</evidence>
<feature type="domain" description="Putative Flp pilus-assembly TadG-like N-terminal" evidence="3">
    <location>
        <begin position="19"/>
        <end position="64"/>
    </location>
</feature>
<gene>
    <name evidence="4" type="ORF">D9M09_14455</name>
</gene>
<dbReference type="InterPro" id="IPR028087">
    <property type="entry name" value="Tad_N"/>
</dbReference>
<protein>
    <recommendedName>
        <fullName evidence="3">Putative Flp pilus-assembly TadG-like N-terminal domain-containing protein</fullName>
    </recommendedName>
</protein>
<evidence type="ECO:0000256" key="2">
    <source>
        <dbReference type="SAM" id="Phobius"/>
    </source>
</evidence>
<keyword evidence="2" id="KW-1133">Transmembrane helix</keyword>
<proteinExistence type="predicted"/>
<keyword evidence="2" id="KW-0812">Transmembrane</keyword>
<feature type="transmembrane region" description="Helical" evidence="2">
    <location>
        <begin position="21"/>
        <end position="40"/>
    </location>
</feature>
<dbReference type="EMBL" id="CP033019">
    <property type="protein sequence ID" value="AYM76866.1"/>
    <property type="molecule type" value="Genomic_DNA"/>
</dbReference>
<keyword evidence="2" id="KW-0472">Membrane</keyword>
<evidence type="ECO:0000259" key="3">
    <source>
        <dbReference type="Pfam" id="PF13400"/>
    </source>
</evidence>
<evidence type="ECO:0000313" key="5">
    <source>
        <dbReference type="Proteomes" id="UP000279594"/>
    </source>
</evidence>
<dbReference type="RefSeq" id="WP_121669672.1">
    <property type="nucleotide sequence ID" value="NZ_CP033019.1"/>
</dbReference>
<feature type="region of interest" description="Disordered" evidence="1">
    <location>
        <begin position="314"/>
        <end position="344"/>
    </location>
</feature>
<organism evidence="4 5">
    <name type="scientific">Janthinobacterium agaricidamnosum</name>
    <dbReference type="NCBI Taxonomy" id="55508"/>
    <lineage>
        <taxon>Bacteria</taxon>
        <taxon>Pseudomonadati</taxon>
        <taxon>Pseudomonadota</taxon>
        <taxon>Betaproteobacteria</taxon>
        <taxon>Burkholderiales</taxon>
        <taxon>Oxalobacteraceae</taxon>
        <taxon>Janthinobacterium</taxon>
    </lineage>
</organism>
<name>A0A3G2EBE8_9BURK</name>
<evidence type="ECO:0000313" key="4">
    <source>
        <dbReference type="EMBL" id="AYM76866.1"/>
    </source>
</evidence>
<dbReference type="AlphaFoldDB" id="A0A3G2EBE8"/>